<proteinExistence type="predicted"/>
<evidence type="ECO:0000256" key="1">
    <source>
        <dbReference type="SAM" id="MobiDB-lite"/>
    </source>
</evidence>
<sequence length="54" mass="6078">MAVINFMAVYKSSFKINVTESSKARREALAGRQMSSSAYNRKRDISQNLLHSSP</sequence>
<accession>A0A9P6PI71</accession>
<organism evidence="2 3">
    <name type="scientific">Mortierella polycephala</name>
    <dbReference type="NCBI Taxonomy" id="41804"/>
    <lineage>
        <taxon>Eukaryota</taxon>
        <taxon>Fungi</taxon>
        <taxon>Fungi incertae sedis</taxon>
        <taxon>Mucoromycota</taxon>
        <taxon>Mortierellomycotina</taxon>
        <taxon>Mortierellomycetes</taxon>
        <taxon>Mortierellales</taxon>
        <taxon>Mortierellaceae</taxon>
        <taxon>Mortierella</taxon>
    </lineage>
</organism>
<keyword evidence="3" id="KW-1185">Reference proteome</keyword>
<gene>
    <name evidence="2" type="ORF">BG011_002972</name>
</gene>
<evidence type="ECO:0000313" key="3">
    <source>
        <dbReference type="Proteomes" id="UP000726737"/>
    </source>
</evidence>
<dbReference type="Proteomes" id="UP000726737">
    <property type="component" value="Unassembled WGS sequence"/>
</dbReference>
<reference evidence="2" key="1">
    <citation type="journal article" date="2020" name="Fungal Divers.">
        <title>Resolving the Mortierellaceae phylogeny through synthesis of multi-gene phylogenetics and phylogenomics.</title>
        <authorList>
            <person name="Vandepol N."/>
            <person name="Liber J."/>
            <person name="Desiro A."/>
            <person name="Na H."/>
            <person name="Kennedy M."/>
            <person name="Barry K."/>
            <person name="Grigoriev I.V."/>
            <person name="Miller A.N."/>
            <person name="O'Donnell K."/>
            <person name="Stajich J.E."/>
            <person name="Bonito G."/>
        </authorList>
    </citation>
    <scope>NUCLEOTIDE SEQUENCE</scope>
    <source>
        <strain evidence="2">KOD948</strain>
    </source>
</reference>
<feature type="region of interest" description="Disordered" evidence="1">
    <location>
        <begin position="29"/>
        <end position="54"/>
    </location>
</feature>
<dbReference type="EMBL" id="JAAAJA010002007">
    <property type="protein sequence ID" value="KAG0244497.1"/>
    <property type="molecule type" value="Genomic_DNA"/>
</dbReference>
<evidence type="ECO:0000313" key="2">
    <source>
        <dbReference type="EMBL" id="KAG0244497.1"/>
    </source>
</evidence>
<dbReference type="AlphaFoldDB" id="A0A9P6PI71"/>
<name>A0A9P6PI71_9FUNG</name>
<protein>
    <submittedName>
        <fullName evidence="2">Uncharacterized protein</fullName>
    </submittedName>
</protein>
<comment type="caution">
    <text evidence="2">The sequence shown here is derived from an EMBL/GenBank/DDBJ whole genome shotgun (WGS) entry which is preliminary data.</text>
</comment>